<keyword evidence="4" id="KW-0812">Transmembrane</keyword>
<keyword evidence="4" id="KW-0472">Membrane</keyword>
<dbReference type="PANTHER" id="PTHR33355">
    <property type="entry name" value="WALL-ASSOCIATED RECEPTOR KINASE CARBOXY-TERMINAL PROTEIN-RELATED"/>
    <property type="match status" value="1"/>
</dbReference>
<dbReference type="GO" id="GO:0016020">
    <property type="term" value="C:membrane"/>
    <property type="evidence" value="ECO:0007669"/>
    <property type="project" value="UniProtKB-SubCell"/>
</dbReference>
<dbReference type="PANTHER" id="PTHR33355:SF5">
    <property type="entry name" value="F12F1.23 PROTEIN"/>
    <property type="match status" value="1"/>
</dbReference>
<organism evidence="7">
    <name type="scientific">Sesamum calycinum</name>
    <dbReference type="NCBI Taxonomy" id="2727403"/>
    <lineage>
        <taxon>Eukaryota</taxon>
        <taxon>Viridiplantae</taxon>
        <taxon>Streptophyta</taxon>
        <taxon>Embryophyta</taxon>
        <taxon>Tracheophyta</taxon>
        <taxon>Spermatophyta</taxon>
        <taxon>Magnoliopsida</taxon>
        <taxon>eudicotyledons</taxon>
        <taxon>Gunneridae</taxon>
        <taxon>Pentapetalae</taxon>
        <taxon>asterids</taxon>
        <taxon>lamiids</taxon>
        <taxon>Lamiales</taxon>
        <taxon>Pedaliaceae</taxon>
        <taxon>Sesamum</taxon>
    </lineage>
</organism>
<evidence type="ECO:0000259" key="6">
    <source>
        <dbReference type="Pfam" id="PF13947"/>
    </source>
</evidence>
<evidence type="ECO:0000256" key="4">
    <source>
        <dbReference type="SAM" id="Phobius"/>
    </source>
</evidence>
<evidence type="ECO:0000256" key="3">
    <source>
        <dbReference type="SAM" id="MobiDB-lite"/>
    </source>
</evidence>
<dbReference type="AlphaFoldDB" id="A0AAW2MAC7"/>
<accession>A0AAW2MAC7</accession>
<evidence type="ECO:0000313" key="7">
    <source>
        <dbReference type="EMBL" id="KAL0328459.1"/>
    </source>
</evidence>
<feature type="signal peptide" evidence="5">
    <location>
        <begin position="1"/>
        <end position="31"/>
    </location>
</feature>
<feature type="chain" id="PRO_5043766581" description="Wall-associated receptor kinase galacturonan-binding domain-containing protein" evidence="5">
    <location>
        <begin position="32"/>
        <end position="327"/>
    </location>
</feature>
<sequence>MASPLFHNPNYHSFLILLPLLTLHLLTSTQAKTSQCRTSCGQIPINYPFGIDDGCGSPYYRHILVCSDSGQLELRTPSGRYPVRNVSYTDPHILVYDPFLWNCQDGNNFRPARPFSLDTSTHFRLSPQNDYLFFNCSADDVIMESKPMFCERSPSSATQRVTRRATSAGSCPSAHPRCMGAHVARTTPRERVVADDAQALCHLHQCLLEESWHNASIQPSSRVRDQGGLRHSSDNTMPVVSGRHEGRRTCGFDTQTQDFLCLCEKGNATTYCKDQNSQHNRAVVVAGSVTAVSVAGAFVGGAVWYLKRLRAKAPVTHGVQTNDNRLF</sequence>
<comment type="subcellular location">
    <subcellularLocation>
        <location evidence="1">Membrane</location>
        <topology evidence="1">Single-pass membrane protein</topology>
    </subcellularLocation>
</comment>
<evidence type="ECO:0000256" key="2">
    <source>
        <dbReference type="ARBA" id="ARBA00022729"/>
    </source>
</evidence>
<gene>
    <name evidence="7" type="ORF">Scaly_2278500</name>
</gene>
<protein>
    <recommendedName>
        <fullName evidence="6">Wall-associated receptor kinase galacturonan-binding domain-containing protein</fullName>
    </recommendedName>
</protein>
<dbReference type="InterPro" id="IPR025287">
    <property type="entry name" value="WAK_GUB"/>
</dbReference>
<comment type="caution">
    <text evidence="7">The sequence shown here is derived from an EMBL/GenBank/DDBJ whole genome shotgun (WGS) entry which is preliminary data.</text>
</comment>
<dbReference type="Pfam" id="PF13947">
    <property type="entry name" value="GUB_WAK_bind"/>
    <property type="match status" value="1"/>
</dbReference>
<keyword evidence="2 5" id="KW-0732">Signal</keyword>
<evidence type="ECO:0000256" key="1">
    <source>
        <dbReference type="ARBA" id="ARBA00004167"/>
    </source>
</evidence>
<evidence type="ECO:0000256" key="5">
    <source>
        <dbReference type="SAM" id="SignalP"/>
    </source>
</evidence>
<reference evidence="7" key="2">
    <citation type="journal article" date="2024" name="Plant">
        <title>Genomic evolution and insights into agronomic trait innovations of Sesamum species.</title>
        <authorList>
            <person name="Miao H."/>
            <person name="Wang L."/>
            <person name="Qu L."/>
            <person name="Liu H."/>
            <person name="Sun Y."/>
            <person name="Le M."/>
            <person name="Wang Q."/>
            <person name="Wei S."/>
            <person name="Zheng Y."/>
            <person name="Lin W."/>
            <person name="Duan Y."/>
            <person name="Cao H."/>
            <person name="Xiong S."/>
            <person name="Wang X."/>
            <person name="Wei L."/>
            <person name="Li C."/>
            <person name="Ma Q."/>
            <person name="Ju M."/>
            <person name="Zhao R."/>
            <person name="Li G."/>
            <person name="Mu C."/>
            <person name="Tian Q."/>
            <person name="Mei H."/>
            <person name="Zhang T."/>
            <person name="Gao T."/>
            <person name="Zhang H."/>
        </authorList>
    </citation>
    <scope>NUCLEOTIDE SEQUENCE</scope>
    <source>
        <strain evidence="7">KEN8</strain>
    </source>
</reference>
<feature type="region of interest" description="Disordered" evidence="3">
    <location>
        <begin position="222"/>
        <end position="242"/>
    </location>
</feature>
<dbReference type="GO" id="GO:0030247">
    <property type="term" value="F:polysaccharide binding"/>
    <property type="evidence" value="ECO:0007669"/>
    <property type="project" value="InterPro"/>
</dbReference>
<reference evidence="7" key="1">
    <citation type="submission" date="2020-06" db="EMBL/GenBank/DDBJ databases">
        <authorList>
            <person name="Li T."/>
            <person name="Hu X."/>
            <person name="Zhang T."/>
            <person name="Song X."/>
            <person name="Zhang H."/>
            <person name="Dai N."/>
            <person name="Sheng W."/>
            <person name="Hou X."/>
            <person name="Wei L."/>
        </authorList>
    </citation>
    <scope>NUCLEOTIDE SEQUENCE</scope>
    <source>
        <strain evidence="7">KEN8</strain>
        <tissue evidence="7">Leaf</tissue>
    </source>
</reference>
<dbReference type="EMBL" id="JACGWM010000014">
    <property type="protein sequence ID" value="KAL0328459.1"/>
    <property type="molecule type" value="Genomic_DNA"/>
</dbReference>
<keyword evidence="4" id="KW-1133">Transmembrane helix</keyword>
<proteinExistence type="predicted"/>
<feature type="transmembrane region" description="Helical" evidence="4">
    <location>
        <begin position="282"/>
        <end position="306"/>
    </location>
</feature>
<feature type="domain" description="Wall-associated receptor kinase galacturonan-binding" evidence="6">
    <location>
        <begin position="36"/>
        <end position="97"/>
    </location>
</feature>
<feature type="compositionally biased region" description="Basic and acidic residues" evidence="3">
    <location>
        <begin position="222"/>
        <end position="233"/>
    </location>
</feature>
<name>A0AAW2MAC7_9LAMI</name>